<name>A0A5B7DVM4_PORTR</name>
<keyword evidence="2" id="KW-1185">Reference proteome</keyword>
<sequence>MSPPSLCSSPEAPQQWPNICGGFPSFLTLAPPSDVPPTQPVQRPINKKLYVASSLTPPSIFPRRRDTKGKGVWE</sequence>
<dbReference type="EMBL" id="VSRR010001409">
    <property type="protein sequence ID" value="MPC25046.1"/>
    <property type="molecule type" value="Genomic_DNA"/>
</dbReference>
<organism evidence="1 2">
    <name type="scientific">Portunus trituberculatus</name>
    <name type="common">Swimming crab</name>
    <name type="synonym">Neptunus trituberculatus</name>
    <dbReference type="NCBI Taxonomy" id="210409"/>
    <lineage>
        <taxon>Eukaryota</taxon>
        <taxon>Metazoa</taxon>
        <taxon>Ecdysozoa</taxon>
        <taxon>Arthropoda</taxon>
        <taxon>Crustacea</taxon>
        <taxon>Multicrustacea</taxon>
        <taxon>Malacostraca</taxon>
        <taxon>Eumalacostraca</taxon>
        <taxon>Eucarida</taxon>
        <taxon>Decapoda</taxon>
        <taxon>Pleocyemata</taxon>
        <taxon>Brachyura</taxon>
        <taxon>Eubrachyura</taxon>
        <taxon>Portunoidea</taxon>
        <taxon>Portunidae</taxon>
        <taxon>Portuninae</taxon>
        <taxon>Portunus</taxon>
    </lineage>
</organism>
<reference evidence="1 2" key="1">
    <citation type="submission" date="2019-05" db="EMBL/GenBank/DDBJ databases">
        <title>Another draft genome of Portunus trituberculatus and its Hox gene families provides insights of decapod evolution.</title>
        <authorList>
            <person name="Jeong J.-H."/>
            <person name="Song I."/>
            <person name="Kim S."/>
            <person name="Choi T."/>
            <person name="Kim D."/>
            <person name="Ryu S."/>
            <person name="Kim W."/>
        </authorList>
    </citation>
    <scope>NUCLEOTIDE SEQUENCE [LARGE SCALE GENOMIC DNA]</scope>
    <source>
        <tissue evidence="1">Muscle</tissue>
    </source>
</reference>
<dbReference type="Proteomes" id="UP000324222">
    <property type="component" value="Unassembled WGS sequence"/>
</dbReference>
<evidence type="ECO:0000313" key="2">
    <source>
        <dbReference type="Proteomes" id="UP000324222"/>
    </source>
</evidence>
<accession>A0A5B7DVM4</accession>
<comment type="caution">
    <text evidence="1">The sequence shown here is derived from an EMBL/GenBank/DDBJ whole genome shotgun (WGS) entry which is preliminary data.</text>
</comment>
<gene>
    <name evidence="1" type="ORF">E2C01_018144</name>
</gene>
<proteinExistence type="predicted"/>
<dbReference type="AlphaFoldDB" id="A0A5B7DVM4"/>
<evidence type="ECO:0000313" key="1">
    <source>
        <dbReference type="EMBL" id="MPC25046.1"/>
    </source>
</evidence>
<protein>
    <submittedName>
        <fullName evidence="1">Uncharacterized protein</fullName>
    </submittedName>
</protein>